<keyword evidence="4" id="KW-0479">Metal-binding</keyword>
<proteinExistence type="predicted"/>
<dbReference type="SMART" id="SM00729">
    <property type="entry name" value="Elp3"/>
    <property type="match status" value="1"/>
</dbReference>
<dbReference type="RefSeq" id="WP_229768121.1">
    <property type="nucleotide sequence ID" value="NZ_AP018553.1"/>
</dbReference>
<organism evidence="8 10">
    <name type="scientific">Sulfodiicoccus acidiphilus</name>
    <dbReference type="NCBI Taxonomy" id="1670455"/>
    <lineage>
        <taxon>Archaea</taxon>
        <taxon>Thermoproteota</taxon>
        <taxon>Thermoprotei</taxon>
        <taxon>Sulfolobales</taxon>
        <taxon>Sulfolobaceae</taxon>
        <taxon>Sulfodiicoccus</taxon>
    </lineage>
</organism>
<comment type="cofactor">
    <cofactor evidence="1">
        <name>[4Fe-4S] cluster</name>
        <dbReference type="ChEBI" id="CHEBI:49883"/>
    </cofactor>
</comment>
<reference evidence="8" key="3">
    <citation type="journal article" date="2019" name="BMC Res. Notes">
        <title>Complete genome sequence of the Sulfodiicoccus acidiphilus strain HS-1T, the first crenarchaeon that lacks polB3, isolated from an acidic hot spring in Ohwaku-dani, Hakone, Japan.</title>
        <authorList>
            <person name="Sakai H.D."/>
            <person name="Kurosawa N."/>
        </authorList>
    </citation>
    <scope>NUCLEOTIDE SEQUENCE</scope>
    <source>
        <strain evidence="8">HS-1</strain>
    </source>
</reference>
<evidence type="ECO:0000313" key="8">
    <source>
        <dbReference type="EMBL" id="BBD72247.1"/>
    </source>
</evidence>
<dbReference type="EMBL" id="AP018553">
    <property type="protein sequence ID" value="BBD72247.1"/>
    <property type="molecule type" value="Genomic_DNA"/>
</dbReference>
<dbReference type="Proteomes" id="UP000616143">
    <property type="component" value="Unassembled WGS sequence"/>
</dbReference>
<evidence type="ECO:0000259" key="7">
    <source>
        <dbReference type="PROSITE" id="PS51918"/>
    </source>
</evidence>
<reference evidence="9" key="4">
    <citation type="submission" date="2020-09" db="EMBL/GenBank/DDBJ databases">
        <authorList>
            <person name="Sun Q."/>
            <person name="Ohkuma M."/>
        </authorList>
    </citation>
    <scope>NUCLEOTIDE SEQUENCE</scope>
    <source>
        <strain evidence="9">JCM 31740</strain>
    </source>
</reference>
<gene>
    <name evidence="9" type="ORF">GCM10007116_05840</name>
    <name evidence="8" type="ORF">HS1genome_0636</name>
</gene>
<dbReference type="Pfam" id="PF04055">
    <property type="entry name" value="Radical_SAM"/>
    <property type="match status" value="1"/>
</dbReference>
<feature type="domain" description="Radical SAM core" evidence="7">
    <location>
        <begin position="7"/>
        <end position="224"/>
    </location>
</feature>
<dbReference type="GeneID" id="38666141"/>
<evidence type="ECO:0000313" key="10">
    <source>
        <dbReference type="Proteomes" id="UP000276741"/>
    </source>
</evidence>
<accession>A0A348B245</accession>
<dbReference type="InterPro" id="IPR007197">
    <property type="entry name" value="rSAM"/>
</dbReference>
<dbReference type="GO" id="GO:0051539">
    <property type="term" value="F:4 iron, 4 sulfur cluster binding"/>
    <property type="evidence" value="ECO:0007669"/>
    <property type="project" value="UniProtKB-KW"/>
</dbReference>
<dbReference type="PROSITE" id="PS51918">
    <property type="entry name" value="RADICAL_SAM"/>
    <property type="match status" value="1"/>
</dbReference>
<dbReference type="AlphaFoldDB" id="A0A348B245"/>
<dbReference type="Gene3D" id="3.20.20.70">
    <property type="entry name" value="Aldolase class I"/>
    <property type="match status" value="1"/>
</dbReference>
<dbReference type="InterPro" id="IPR006638">
    <property type="entry name" value="Elp3/MiaA/NifB-like_rSAM"/>
</dbReference>
<dbReference type="CDD" id="cd01335">
    <property type="entry name" value="Radical_SAM"/>
    <property type="match status" value="1"/>
</dbReference>
<evidence type="ECO:0000256" key="3">
    <source>
        <dbReference type="ARBA" id="ARBA00022691"/>
    </source>
</evidence>
<evidence type="ECO:0000256" key="5">
    <source>
        <dbReference type="ARBA" id="ARBA00023004"/>
    </source>
</evidence>
<evidence type="ECO:0000256" key="1">
    <source>
        <dbReference type="ARBA" id="ARBA00001966"/>
    </source>
</evidence>
<dbReference type="SFLD" id="SFLDG01067">
    <property type="entry name" value="SPASM/twitch_domain_containing"/>
    <property type="match status" value="1"/>
</dbReference>
<reference evidence="9" key="1">
    <citation type="journal article" date="2014" name="Int. J. Syst. Evol. Microbiol.">
        <title>Complete genome sequence of Corynebacterium casei LMG S-19264T (=DSM 44701T), isolated from a smear-ripened cheese.</title>
        <authorList>
            <consortium name="US DOE Joint Genome Institute (JGI-PGF)"/>
            <person name="Walter F."/>
            <person name="Albersmeier A."/>
            <person name="Kalinowski J."/>
            <person name="Ruckert C."/>
        </authorList>
    </citation>
    <scope>NUCLEOTIDE SEQUENCE</scope>
    <source>
        <strain evidence="9">JCM 31740</strain>
    </source>
</reference>
<name>A0A348B245_9CREN</name>
<sequence length="351" mass="38891">MYCMEVDVSPSAVVWESTKACDFACRHCRALAIPQRLPNELRTEEVLSLVDDIALMGVKLFVVSGGDALKRDDLFEVLSYSSKKLRTAVSPSGSRLTYDVAKKFREAGVSAVSVSVDGPEEVHDYFRGVPGAFQLARKAVEAVREAGVPLQVNSTISRYNVRYLRELKETVLSMHPQTWDVFMLVPVGRATPGMAISPKEAEEVMGTVLRWRMKEGINVRMTCAPYLVRLANEQGVRPIPPDLRYGRRSVEGARGCMAGNGYAFVGYDGTVYPCGFLPVPAGNVRDRKFSEIYRESPLFAVLREPSNLRGKCGVCEYRTVCGGCRARAYAATGDYLEEDPLCLYVPARMRS</sequence>
<dbReference type="EMBL" id="BMQS01000004">
    <property type="protein sequence ID" value="GGT90808.1"/>
    <property type="molecule type" value="Genomic_DNA"/>
</dbReference>
<dbReference type="GO" id="GO:0003824">
    <property type="term" value="F:catalytic activity"/>
    <property type="evidence" value="ECO:0007669"/>
    <property type="project" value="InterPro"/>
</dbReference>
<dbReference type="Pfam" id="PF13186">
    <property type="entry name" value="SPASM"/>
    <property type="match status" value="1"/>
</dbReference>
<keyword evidence="3" id="KW-0949">S-adenosyl-L-methionine</keyword>
<keyword evidence="10" id="KW-1185">Reference proteome</keyword>
<dbReference type="SFLD" id="SFLDS00029">
    <property type="entry name" value="Radical_SAM"/>
    <property type="match status" value="1"/>
</dbReference>
<dbReference type="KEGG" id="sacd:HS1genome_0636"/>
<dbReference type="SUPFAM" id="SSF102114">
    <property type="entry name" value="Radical SAM enzymes"/>
    <property type="match status" value="1"/>
</dbReference>
<evidence type="ECO:0000256" key="6">
    <source>
        <dbReference type="ARBA" id="ARBA00023014"/>
    </source>
</evidence>
<keyword evidence="6" id="KW-0411">Iron-sulfur</keyword>
<dbReference type="InterPro" id="IPR023885">
    <property type="entry name" value="4Fe4S-binding_SPASM_dom"/>
</dbReference>
<keyword evidence="2" id="KW-0004">4Fe-4S</keyword>
<reference evidence="10" key="2">
    <citation type="submission" date="2018-04" db="EMBL/GenBank/DDBJ databases">
        <title>Complete genome sequence of Sulfodiicoccus acidiphilus strain HS-1.</title>
        <authorList>
            <person name="Sakai H.D."/>
            <person name="Kurosawa N."/>
        </authorList>
    </citation>
    <scope>NUCLEOTIDE SEQUENCE [LARGE SCALE GENOMIC DNA]</scope>
    <source>
        <strain evidence="10">HS-1</strain>
    </source>
</reference>
<dbReference type="InterPro" id="IPR058240">
    <property type="entry name" value="rSAM_sf"/>
</dbReference>
<evidence type="ECO:0000256" key="4">
    <source>
        <dbReference type="ARBA" id="ARBA00022723"/>
    </source>
</evidence>
<dbReference type="PIRSF" id="PIRSF037420">
    <property type="entry name" value="PQQ_syn_pqqE"/>
    <property type="match status" value="1"/>
</dbReference>
<dbReference type="InterPro" id="IPR013785">
    <property type="entry name" value="Aldolase_TIM"/>
</dbReference>
<evidence type="ECO:0000256" key="2">
    <source>
        <dbReference type="ARBA" id="ARBA00022485"/>
    </source>
</evidence>
<dbReference type="PANTHER" id="PTHR11228">
    <property type="entry name" value="RADICAL SAM DOMAIN PROTEIN"/>
    <property type="match status" value="1"/>
</dbReference>
<evidence type="ECO:0000313" key="9">
    <source>
        <dbReference type="EMBL" id="GGT90808.1"/>
    </source>
</evidence>
<keyword evidence="5" id="KW-0408">Iron</keyword>
<dbReference type="PANTHER" id="PTHR11228:SF34">
    <property type="entry name" value="TUNGSTEN-CONTAINING ALDEHYDE FERREDOXIN OXIDOREDUCTASE COFACTOR MODIFYING PROTEIN"/>
    <property type="match status" value="1"/>
</dbReference>
<dbReference type="GO" id="GO:0046872">
    <property type="term" value="F:metal ion binding"/>
    <property type="evidence" value="ECO:0007669"/>
    <property type="project" value="UniProtKB-KW"/>
</dbReference>
<dbReference type="NCBIfam" id="TIGR04085">
    <property type="entry name" value="rSAM_more_4Fe4S"/>
    <property type="match status" value="1"/>
</dbReference>
<dbReference type="InterPro" id="IPR050377">
    <property type="entry name" value="Radical_SAM_PqqE_MftC-like"/>
</dbReference>
<dbReference type="CDD" id="cd21123">
    <property type="entry name" value="SPASM_MftC-like"/>
    <property type="match status" value="1"/>
</dbReference>
<dbReference type="Proteomes" id="UP000276741">
    <property type="component" value="Chromosome"/>
</dbReference>
<dbReference type="SFLD" id="SFLDG01386">
    <property type="entry name" value="main_SPASM_domain-containing"/>
    <property type="match status" value="1"/>
</dbReference>
<dbReference type="InterPro" id="IPR017200">
    <property type="entry name" value="PqqE-like"/>
</dbReference>
<protein>
    <submittedName>
        <fullName evidence="8">Radical SAM protein</fullName>
    </submittedName>
</protein>